<dbReference type="PANTHER" id="PTHR43221:SF1">
    <property type="entry name" value="PROTEASE HTPX"/>
    <property type="match status" value="1"/>
</dbReference>
<evidence type="ECO:0000313" key="16">
    <source>
        <dbReference type="Proteomes" id="UP000186857"/>
    </source>
</evidence>
<evidence type="ECO:0000256" key="8">
    <source>
        <dbReference type="ARBA" id="ARBA00022989"/>
    </source>
</evidence>
<comment type="cofactor">
    <cofactor evidence="11">
        <name>Zn(2+)</name>
        <dbReference type="ChEBI" id="CHEBI:29105"/>
    </cofactor>
    <text evidence="11">Binds 1 zinc ion per subunit.</text>
</comment>
<reference evidence="15 16" key="1">
    <citation type="submission" date="2016-12" db="EMBL/GenBank/DDBJ databases">
        <title>Genomic Comparison of strains in the 'Actinomyces naeslundii' Group.</title>
        <authorList>
            <person name="Mughal S.R."/>
            <person name="Do T."/>
            <person name="Gilbert S.C."/>
            <person name="Witherden E.A."/>
            <person name="Didelot X."/>
            <person name="Beighton D."/>
        </authorList>
    </citation>
    <scope>NUCLEOTIDE SEQUENCE [LARGE SCALE GENOMIC DNA]</scope>
    <source>
        <strain evidence="15 16">CCUG 33920</strain>
    </source>
</reference>
<feature type="transmembrane region" description="Helical" evidence="13">
    <location>
        <begin position="75"/>
        <end position="93"/>
    </location>
</feature>
<dbReference type="InterPro" id="IPR050083">
    <property type="entry name" value="HtpX_protease"/>
</dbReference>
<evidence type="ECO:0000256" key="6">
    <source>
        <dbReference type="ARBA" id="ARBA00022801"/>
    </source>
</evidence>
<sequence length="432" mass="46801">MPPSRPRTFNGATVHGILGTRWLRHPAEIPLLIAAVITTILGYIGWGGVIIWLASVPKPTGVGATIRKQLMEGGTLSQVILIIPLLPLLVWIIRAIMYAQLRASSVQMSPTQFPEGYRMVVEAAQEFGLRRVPDAYVVLGNGQINAFASGHGFRRFVAVYSDLFEIGGQARDPEALRFIIGHEVGHLAAGHVSYIRLIFSRLVAYVPLLGQAFSRAQEYTADNHGYAYAPEGVPGAMGVLSGGKYLGAEVNTHALADRATREKGFWLHLSNWLSSHPINTWRAHALRDRSRPGRLMFRPPESTAWFPPSAPSGSGWSDSWPTPEQMRSVLDSTSSSVPGEEQFGRYPGVSYEIPRDELRWASPVPVPAGTGPLGQAAFRARPSTTGSPGQHQPGPYGYSPSVETQGEPMGDSDTVASNAPAPQWRDDGPGQG</sequence>
<evidence type="ECO:0000259" key="14">
    <source>
        <dbReference type="Pfam" id="PF01435"/>
    </source>
</evidence>
<dbReference type="Proteomes" id="UP000186857">
    <property type="component" value="Unassembled WGS sequence"/>
</dbReference>
<comment type="subcellular location">
    <subcellularLocation>
        <location evidence="1">Cell membrane</location>
        <topology evidence="1">Multi-pass membrane protein</topology>
    </subcellularLocation>
</comment>
<evidence type="ECO:0000256" key="3">
    <source>
        <dbReference type="ARBA" id="ARBA00022670"/>
    </source>
</evidence>
<dbReference type="Gene3D" id="3.30.2010.10">
    <property type="entry name" value="Metalloproteases ('zincins'), catalytic domain"/>
    <property type="match status" value="1"/>
</dbReference>
<keyword evidence="8 13" id="KW-1133">Transmembrane helix</keyword>
<keyword evidence="7 11" id="KW-0862">Zinc</keyword>
<comment type="similarity">
    <text evidence="11">Belongs to the peptidase M48 family.</text>
</comment>
<evidence type="ECO:0000256" key="5">
    <source>
        <dbReference type="ARBA" id="ARBA00022723"/>
    </source>
</evidence>
<accession>A0A1Q8V5U9</accession>
<proteinExistence type="inferred from homology"/>
<dbReference type="PANTHER" id="PTHR43221">
    <property type="entry name" value="PROTEASE HTPX"/>
    <property type="match status" value="1"/>
</dbReference>
<feature type="domain" description="Peptidase M48" evidence="14">
    <location>
        <begin position="197"/>
        <end position="289"/>
    </location>
</feature>
<feature type="transmembrane region" description="Helical" evidence="13">
    <location>
        <begin position="31"/>
        <end position="55"/>
    </location>
</feature>
<evidence type="ECO:0000256" key="2">
    <source>
        <dbReference type="ARBA" id="ARBA00022475"/>
    </source>
</evidence>
<evidence type="ECO:0000256" key="9">
    <source>
        <dbReference type="ARBA" id="ARBA00023049"/>
    </source>
</evidence>
<organism evidence="15 16">
    <name type="scientific">Actinomyces oris</name>
    <dbReference type="NCBI Taxonomy" id="544580"/>
    <lineage>
        <taxon>Bacteria</taxon>
        <taxon>Bacillati</taxon>
        <taxon>Actinomycetota</taxon>
        <taxon>Actinomycetes</taxon>
        <taxon>Actinomycetales</taxon>
        <taxon>Actinomycetaceae</taxon>
        <taxon>Actinomyces</taxon>
    </lineage>
</organism>
<evidence type="ECO:0000256" key="13">
    <source>
        <dbReference type="SAM" id="Phobius"/>
    </source>
</evidence>
<dbReference type="Pfam" id="PF01435">
    <property type="entry name" value="Peptidase_M48"/>
    <property type="match status" value="2"/>
</dbReference>
<dbReference type="AlphaFoldDB" id="A0A1Q8V5U9"/>
<dbReference type="EMBL" id="MSKJ01000025">
    <property type="protein sequence ID" value="OLO43501.1"/>
    <property type="molecule type" value="Genomic_DNA"/>
</dbReference>
<feature type="compositionally biased region" description="Polar residues" evidence="12">
    <location>
        <begin position="311"/>
        <end position="322"/>
    </location>
</feature>
<comment type="caution">
    <text evidence="15">The sequence shown here is derived from an EMBL/GenBank/DDBJ whole genome shotgun (WGS) entry which is preliminary data.</text>
</comment>
<dbReference type="CDD" id="cd07325">
    <property type="entry name" value="M48_Ste24p_like"/>
    <property type="match status" value="1"/>
</dbReference>
<evidence type="ECO:0000256" key="11">
    <source>
        <dbReference type="RuleBase" id="RU003983"/>
    </source>
</evidence>
<dbReference type="InterPro" id="IPR001915">
    <property type="entry name" value="Peptidase_M48"/>
</dbReference>
<evidence type="ECO:0000256" key="10">
    <source>
        <dbReference type="ARBA" id="ARBA00023136"/>
    </source>
</evidence>
<name>A0A1Q8V5U9_9ACTO</name>
<keyword evidence="2" id="KW-1003">Cell membrane</keyword>
<gene>
    <name evidence="15" type="ORF">BKH29_10420</name>
</gene>
<keyword evidence="4 13" id="KW-0812">Transmembrane</keyword>
<feature type="domain" description="Peptidase M48" evidence="14">
    <location>
        <begin position="118"/>
        <end position="194"/>
    </location>
</feature>
<evidence type="ECO:0000256" key="4">
    <source>
        <dbReference type="ARBA" id="ARBA00022692"/>
    </source>
</evidence>
<protein>
    <submittedName>
        <fullName evidence="15">Peptidase M48</fullName>
    </submittedName>
</protein>
<dbReference type="GO" id="GO:0004222">
    <property type="term" value="F:metalloendopeptidase activity"/>
    <property type="evidence" value="ECO:0007669"/>
    <property type="project" value="InterPro"/>
</dbReference>
<feature type="region of interest" description="Disordered" evidence="12">
    <location>
        <begin position="362"/>
        <end position="432"/>
    </location>
</feature>
<evidence type="ECO:0000313" key="15">
    <source>
        <dbReference type="EMBL" id="OLO43501.1"/>
    </source>
</evidence>
<keyword evidence="6 11" id="KW-0378">Hydrolase</keyword>
<keyword evidence="10 13" id="KW-0472">Membrane</keyword>
<evidence type="ECO:0000256" key="7">
    <source>
        <dbReference type="ARBA" id="ARBA00022833"/>
    </source>
</evidence>
<dbReference type="RefSeq" id="WP_075377349.1">
    <property type="nucleotide sequence ID" value="NZ_MSKJ01000025.1"/>
</dbReference>
<dbReference type="GO" id="GO:0006508">
    <property type="term" value="P:proteolysis"/>
    <property type="evidence" value="ECO:0007669"/>
    <property type="project" value="UniProtKB-KW"/>
</dbReference>
<keyword evidence="9 11" id="KW-0482">Metalloprotease</keyword>
<dbReference type="OrthoDB" id="9810445at2"/>
<keyword evidence="3 11" id="KW-0645">Protease</keyword>
<keyword evidence="5" id="KW-0479">Metal-binding</keyword>
<feature type="region of interest" description="Disordered" evidence="12">
    <location>
        <begin position="306"/>
        <end position="347"/>
    </location>
</feature>
<evidence type="ECO:0000256" key="1">
    <source>
        <dbReference type="ARBA" id="ARBA00004651"/>
    </source>
</evidence>
<dbReference type="GO" id="GO:0005886">
    <property type="term" value="C:plasma membrane"/>
    <property type="evidence" value="ECO:0007669"/>
    <property type="project" value="UniProtKB-SubCell"/>
</dbReference>
<evidence type="ECO:0000256" key="12">
    <source>
        <dbReference type="SAM" id="MobiDB-lite"/>
    </source>
</evidence>
<dbReference type="GO" id="GO:0046872">
    <property type="term" value="F:metal ion binding"/>
    <property type="evidence" value="ECO:0007669"/>
    <property type="project" value="UniProtKB-KW"/>
</dbReference>